<reference evidence="1 2" key="1">
    <citation type="journal article" date="2019" name="Sci. Rep.">
        <title>Orb-weaving spider Araneus ventricosus genome elucidates the spidroin gene catalogue.</title>
        <authorList>
            <person name="Kono N."/>
            <person name="Nakamura H."/>
            <person name="Ohtoshi R."/>
            <person name="Moran D.A.P."/>
            <person name="Shinohara A."/>
            <person name="Yoshida Y."/>
            <person name="Fujiwara M."/>
            <person name="Mori M."/>
            <person name="Tomita M."/>
            <person name="Arakawa K."/>
        </authorList>
    </citation>
    <scope>NUCLEOTIDE SEQUENCE [LARGE SCALE GENOMIC DNA]</scope>
</reference>
<comment type="caution">
    <text evidence="1">The sequence shown here is derived from an EMBL/GenBank/DDBJ whole genome shotgun (WGS) entry which is preliminary data.</text>
</comment>
<evidence type="ECO:0000313" key="2">
    <source>
        <dbReference type="Proteomes" id="UP000499080"/>
    </source>
</evidence>
<dbReference type="AlphaFoldDB" id="A0A4Y2GVM5"/>
<sequence length="98" mass="11118">MRLSAYYSPDVRQLLAQSFTITPRRSISSSILSIRTLKVTPRLLHSSTLGESLATASLLPSSHPKYLPLHFPLHSTPKLTVFRIHARFWHGLLVDDRI</sequence>
<dbReference type="Proteomes" id="UP000499080">
    <property type="component" value="Unassembled WGS sequence"/>
</dbReference>
<proteinExistence type="predicted"/>
<organism evidence="1 2">
    <name type="scientific">Araneus ventricosus</name>
    <name type="common">Orbweaver spider</name>
    <name type="synonym">Epeira ventricosa</name>
    <dbReference type="NCBI Taxonomy" id="182803"/>
    <lineage>
        <taxon>Eukaryota</taxon>
        <taxon>Metazoa</taxon>
        <taxon>Ecdysozoa</taxon>
        <taxon>Arthropoda</taxon>
        <taxon>Chelicerata</taxon>
        <taxon>Arachnida</taxon>
        <taxon>Araneae</taxon>
        <taxon>Araneomorphae</taxon>
        <taxon>Entelegynae</taxon>
        <taxon>Araneoidea</taxon>
        <taxon>Araneidae</taxon>
        <taxon>Araneus</taxon>
    </lineage>
</organism>
<protein>
    <submittedName>
        <fullName evidence="1">Uncharacterized protein</fullName>
    </submittedName>
</protein>
<evidence type="ECO:0000313" key="1">
    <source>
        <dbReference type="EMBL" id="GBM56919.1"/>
    </source>
</evidence>
<accession>A0A4Y2GVM5</accession>
<dbReference type="EMBL" id="BGPR01001567">
    <property type="protein sequence ID" value="GBM56919.1"/>
    <property type="molecule type" value="Genomic_DNA"/>
</dbReference>
<keyword evidence="2" id="KW-1185">Reference proteome</keyword>
<name>A0A4Y2GVM5_ARAVE</name>
<gene>
    <name evidence="1" type="ORF">AVEN_200329_1</name>
</gene>